<dbReference type="Gene3D" id="2.30.110.40">
    <property type="entry name" value="Phage tail tube protein"/>
    <property type="match status" value="1"/>
</dbReference>
<sequence>MNRGSVVLSGTDGTAWINGEEWAELKAIEAKVTGEFEDVTFCGDYGTYKRFMGRTCEGTLTLNKVMSRGMKLMAEAFKTGVMPDIKIITKLVNKQTGKAERVALKDVVFSEFAIAKFENRSLLEEELPFTFSDYDILEAI</sequence>
<dbReference type="Pfam" id="PF09393">
    <property type="entry name" value="DUF2001"/>
    <property type="match status" value="1"/>
</dbReference>
<accession>A0A1X7LWW9</accession>
<evidence type="ECO:0000313" key="1">
    <source>
        <dbReference type="EMBL" id="SMG58200.1"/>
    </source>
</evidence>
<organism evidence="1 2">
    <name type="scientific">Paenibacillus aquistagni</name>
    <dbReference type="NCBI Taxonomy" id="1852522"/>
    <lineage>
        <taxon>Bacteria</taxon>
        <taxon>Bacillati</taxon>
        <taxon>Bacillota</taxon>
        <taxon>Bacilli</taxon>
        <taxon>Bacillales</taxon>
        <taxon>Paenibacillaceae</taxon>
        <taxon>Paenibacillus</taxon>
    </lineage>
</organism>
<dbReference type="STRING" id="1852522.SAMN06295960_4644"/>
<dbReference type="InterPro" id="IPR018989">
    <property type="entry name" value="DUF2001"/>
</dbReference>
<evidence type="ECO:0000313" key="2">
    <source>
        <dbReference type="Proteomes" id="UP000193834"/>
    </source>
</evidence>
<dbReference type="RefSeq" id="WP_085498520.1">
    <property type="nucleotide sequence ID" value="NZ_FXAZ01000009.1"/>
</dbReference>
<protein>
    <submittedName>
        <fullName evidence="1">Phage tail tube protein</fullName>
    </submittedName>
</protein>
<reference evidence="1 2" key="1">
    <citation type="submission" date="2017-04" db="EMBL/GenBank/DDBJ databases">
        <authorList>
            <person name="Afonso C.L."/>
            <person name="Miller P.J."/>
            <person name="Scott M.A."/>
            <person name="Spackman E."/>
            <person name="Goraichik I."/>
            <person name="Dimitrov K.M."/>
            <person name="Suarez D.L."/>
            <person name="Swayne D.E."/>
        </authorList>
    </citation>
    <scope>NUCLEOTIDE SEQUENCE [LARGE SCALE GENOMIC DNA]</scope>
    <source>
        <strain evidence="1 2">11</strain>
    </source>
</reference>
<dbReference type="Proteomes" id="UP000193834">
    <property type="component" value="Unassembled WGS sequence"/>
</dbReference>
<dbReference type="AlphaFoldDB" id="A0A1X7LWW9"/>
<dbReference type="OrthoDB" id="1697482at2"/>
<name>A0A1X7LWW9_9BACL</name>
<proteinExistence type="predicted"/>
<dbReference type="SUPFAM" id="SSF69279">
    <property type="entry name" value="Phage tail proteins"/>
    <property type="match status" value="1"/>
</dbReference>
<dbReference type="InterPro" id="IPR038628">
    <property type="entry name" value="XkdM-like_sf"/>
</dbReference>
<gene>
    <name evidence="1" type="ORF">SAMN06295960_4644</name>
</gene>
<keyword evidence="2" id="KW-1185">Reference proteome</keyword>
<dbReference type="EMBL" id="FXAZ01000009">
    <property type="protein sequence ID" value="SMG58200.1"/>
    <property type="molecule type" value="Genomic_DNA"/>
</dbReference>